<sequence>MSLDNQAPATVAALSTPAADRRVTTSLTARSPSDASETPTWEGAAPASAGTTWVSTGAVPHRSMPTAGAPRVPANREPPSREPTATHGRKNPTNPTGISSVAGSCSSSYSYSPGVRTE</sequence>
<feature type="compositionally biased region" description="Polar residues" evidence="1">
    <location>
        <begin position="24"/>
        <end position="39"/>
    </location>
</feature>
<keyword evidence="3" id="KW-1185">Reference proteome</keyword>
<feature type="region of interest" description="Disordered" evidence="1">
    <location>
        <begin position="1"/>
        <end position="118"/>
    </location>
</feature>
<accession>A0A401TR42</accession>
<evidence type="ECO:0000256" key="1">
    <source>
        <dbReference type="SAM" id="MobiDB-lite"/>
    </source>
</evidence>
<dbReference type="EMBL" id="BEZZ01141216">
    <property type="protein sequence ID" value="GCC45079.1"/>
    <property type="molecule type" value="Genomic_DNA"/>
</dbReference>
<protein>
    <submittedName>
        <fullName evidence="2">Uncharacterized protein</fullName>
    </submittedName>
</protein>
<proteinExistence type="predicted"/>
<evidence type="ECO:0000313" key="3">
    <source>
        <dbReference type="Proteomes" id="UP000287033"/>
    </source>
</evidence>
<evidence type="ECO:0000313" key="2">
    <source>
        <dbReference type="EMBL" id="GCC45079.1"/>
    </source>
</evidence>
<feature type="compositionally biased region" description="Low complexity" evidence="1">
    <location>
        <begin position="99"/>
        <end position="112"/>
    </location>
</feature>
<organism evidence="2 3">
    <name type="scientific">Chiloscyllium punctatum</name>
    <name type="common">Brownbanded bambooshark</name>
    <name type="synonym">Hemiscyllium punctatum</name>
    <dbReference type="NCBI Taxonomy" id="137246"/>
    <lineage>
        <taxon>Eukaryota</taxon>
        <taxon>Metazoa</taxon>
        <taxon>Chordata</taxon>
        <taxon>Craniata</taxon>
        <taxon>Vertebrata</taxon>
        <taxon>Chondrichthyes</taxon>
        <taxon>Elasmobranchii</taxon>
        <taxon>Galeomorphii</taxon>
        <taxon>Galeoidea</taxon>
        <taxon>Orectolobiformes</taxon>
        <taxon>Hemiscylliidae</taxon>
        <taxon>Chiloscyllium</taxon>
    </lineage>
</organism>
<gene>
    <name evidence="2" type="ORF">chiPu_0028822</name>
</gene>
<comment type="caution">
    <text evidence="2">The sequence shown here is derived from an EMBL/GenBank/DDBJ whole genome shotgun (WGS) entry which is preliminary data.</text>
</comment>
<dbReference type="Proteomes" id="UP000287033">
    <property type="component" value="Unassembled WGS sequence"/>
</dbReference>
<dbReference type="AlphaFoldDB" id="A0A401TR42"/>
<name>A0A401TR42_CHIPU</name>
<reference evidence="2 3" key="1">
    <citation type="journal article" date="2018" name="Nat. Ecol. Evol.">
        <title>Shark genomes provide insights into elasmobranch evolution and the origin of vertebrates.</title>
        <authorList>
            <person name="Hara Y"/>
            <person name="Yamaguchi K"/>
            <person name="Onimaru K"/>
            <person name="Kadota M"/>
            <person name="Koyanagi M"/>
            <person name="Keeley SD"/>
            <person name="Tatsumi K"/>
            <person name="Tanaka K"/>
            <person name="Motone F"/>
            <person name="Kageyama Y"/>
            <person name="Nozu R"/>
            <person name="Adachi N"/>
            <person name="Nishimura O"/>
            <person name="Nakagawa R"/>
            <person name="Tanegashima C"/>
            <person name="Kiyatake I"/>
            <person name="Matsumoto R"/>
            <person name="Murakumo K"/>
            <person name="Nishida K"/>
            <person name="Terakita A"/>
            <person name="Kuratani S"/>
            <person name="Sato K"/>
            <person name="Hyodo S Kuraku.S."/>
        </authorList>
    </citation>
    <scope>NUCLEOTIDE SEQUENCE [LARGE SCALE GENOMIC DNA]</scope>
</reference>